<name>A0ABN7WJ86_GIGMA</name>
<sequence>MDYADKRLGSGPKKATKLEEMPCTFKMKKRELVKTKDMLDIGKCYQNRTQKSANTNIAKRVFKIGDRYQGIIDEACGWCLRSTKKANSAGKFDP</sequence>
<evidence type="ECO:0000313" key="1">
    <source>
        <dbReference type="EMBL" id="CAG8833344.1"/>
    </source>
</evidence>
<keyword evidence="2" id="KW-1185">Reference proteome</keyword>
<dbReference type="Proteomes" id="UP000789901">
    <property type="component" value="Unassembled WGS sequence"/>
</dbReference>
<evidence type="ECO:0000313" key="2">
    <source>
        <dbReference type="Proteomes" id="UP000789901"/>
    </source>
</evidence>
<protein>
    <submittedName>
        <fullName evidence="1">19463_t:CDS:1</fullName>
    </submittedName>
</protein>
<dbReference type="EMBL" id="CAJVQB010047153">
    <property type="protein sequence ID" value="CAG8833344.1"/>
    <property type="molecule type" value="Genomic_DNA"/>
</dbReference>
<organism evidence="1 2">
    <name type="scientific">Gigaspora margarita</name>
    <dbReference type="NCBI Taxonomy" id="4874"/>
    <lineage>
        <taxon>Eukaryota</taxon>
        <taxon>Fungi</taxon>
        <taxon>Fungi incertae sedis</taxon>
        <taxon>Mucoromycota</taxon>
        <taxon>Glomeromycotina</taxon>
        <taxon>Glomeromycetes</taxon>
        <taxon>Diversisporales</taxon>
        <taxon>Gigasporaceae</taxon>
        <taxon>Gigaspora</taxon>
    </lineage>
</organism>
<proteinExistence type="predicted"/>
<feature type="non-terminal residue" evidence="1">
    <location>
        <position position="94"/>
    </location>
</feature>
<reference evidence="1 2" key="1">
    <citation type="submission" date="2021-06" db="EMBL/GenBank/DDBJ databases">
        <authorList>
            <person name="Kallberg Y."/>
            <person name="Tangrot J."/>
            <person name="Rosling A."/>
        </authorList>
    </citation>
    <scope>NUCLEOTIDE SEQUENCE [LARGE SCALE GENOMIC DNA]</scope>
    <source>
        <strain evidence="1 2">120-4 pot B 10/14</strain>
    </source>
</reference>
<accession>A0ABN7WJ86</accession>
<comment type="caution">
    <text evidence="1">The sequence shown here is derived from an EMBL/GenBank/DDBJ whole genome shotgun (WGS) entry which is preliminary data.</text>
</comment>
<gene>
    <name evidence="1" type="ORF">GMARGA_LOCUS31506</name>
</gene>